<reference evidence="2" key="1">
    <citation type="journal article" date="2020" name="Stud. Mycol.">
        <title>101 Dothideomycetes genomes: a test case for predicting lifestyles and emergence of pathogens.</title>
        <authorList>
            <person name="Haridas S."/>
            <person name="Albert R."/>
            <person name="Binder M."/>
            <person name="Bloem J."/>
            <person name="Labutti K."/>
            <person name="Salamov A."/>
            <person name="Andreopoulos B."/>
            <person name="Baker S."/>
            <person name="Barry K."/>
            <person name="Bills G."/>
            <person name="Bluhm B."/>
            <person name="Cannon C."/>
            <person name="Castanera R."/>
            <person name="Culley D."/>
            <person name="Daum C."/>
            <person name="Ezra D."/>
            <person name="Gonzalez J."/>
            <person name="Henrissat B."/>
            <person name="Kuo A."/>
            <person name="Liang C."/>
            <person name="Lipzen A."/>
            <person name="Lutzoni F."/>
            <person name="Magnuson J."/>
            <person name="Mondo S."/>
            <person name="Nolan M."/>
            <person name="Ohm R."/>
            <person name="Pangilinan J."/>
            <person name="Park H.-J."/>
            <person name="Ramirez L."/>
            <person name="Alfaro M."/>
            <person name="Sun H."/>
            <person name="Tritt A."/>
            <person name="Yoshinaga Y."/>
            <person name="Zwiers L.-H."/>
            <person name="Turgeon B."/>
            <person name="Goodwin S."/>
            <person name="Spatafora J."/>
            <person name="Crous P."/>
            <person name="Grigoriev I."/>
        </authorList>
    </citation>
    <scope>NUCLEOTIDE SEQUENCE</scope>
    <source>
        <strain evidence="2">CBS 130266</strain>
    </source>
</reference>
<dbReference type="InterPro" id="IPR036249">
    <property type="entry name" value="Thioredoxin-like_sf"/>
</dbReference>
<evidence type="ECO:0000313" key="2">
    <source>
        <dbReference type="EMBL" id="KAF2431245.1"/>
    </source>
</evidence>
<dbReference type="CDD" id="cd02970">
    <property type="entry name" value="PRX_like2"/>
    <property type="match status" value="1"/>
</dbReference>
<proteinExistence type="predicted"/>
<protein>
    <submittedName>
        <fullName evidence="2">Uncharacterized protein</fullName>
    </submittedName>
</protein>
<dbReference type="EMBL" id="MU007033">
    <property type="protein sequence ID" value="KAF2431245.1"/>
    <property type="molecule type" value="Genomic_DNA"/>
</dbReference>
<dbReference type="OrthoDB" id="40334at2759"/>
<feature type="compositionally biased region" description="Pro residues" evidence="1">
    <location>
        <begin position="43"/>
        <end position="53"/>
    </location>
</feature>
<feature type="region of interest" description="Disordered" evidence="1">
    <location>
        <begin position="1"/>
        <end position="81"/>
    </location>
</feature>
<feature type="compositionally biased region" description="Polar residues" evidence="1">
    <location>
        <begin position="15"/>
        <end position="25"/>
    </location>
</feature>
<dbReference type="AlphaFoldDB" id="A0A9P4NSB1"/>
<name>A0A9P4NSB1_9PEZI</name>
<organism evidence="2 3">
    <name type="scientific">Tothia fuscella</name>
    <dbReference type="NCBI Taxonomy" id="1048955"/>
    <lineage>
        <taxon>Eukaryota</taxon>
        <taxon>Fungi</taxon>
        <taxon>Dikarya</taxon>
        <taxon>Ascomycota</taxon>
        <taxon>Pezizomycotina</taxon>
        <taxon>Dothideomycetes</taxon>
        <taxon>Pleosporomycetidae</taxon>
        <taxon>Venturiales</taxon>
        <taxon>Cylindrosympodiaceae</taxon>
        <taxon>Tothia</taxon>
    </lineage>
</organism>
<dbReference type="PANTHER" id="PTHR28630">
    <property type="match status" value="1"/>
</dbReference>
<keyword evidence="3" id="KW-1185">Reference proteome</keyword>
<dbReference type="Proteomes" id="UP000800235">
    <property type="component" value="Unassembled WGS sequence"/>
</dbReference>
<sequence>MATTAVPSAFPVSESKPQPSLPSETHVTEKALPTPPESFTDAPTPPQKDAPTPPEKDCRCDVPASSTTSKEKRNSTDSAAVLNSIPTAAELAKVGEMTLLDAEGREHTFKSIYDDPSVDRHLIIFVRHFFCTVCQEYLRTLSDSITPSTISSLQPSTKLTIIGCGSPDLVKSYIKETHLLYPIYTDPTSALYKSLHLGNTLAMGNKKPQYLSKKSMWQTVVAGVYQSLSAGRRIFKAGDWTQIGGEFLFTRERSSGNGEKKGECKVEWCHRMTNTRDHAEVEDLRKLLGVEG</sequence>
<comment type="caution">
    <text evidence="2">The sequence shown here is derived from an EMBL/GenBank/DDBJ whole genome shotgun (WGS) entry which is preliminary data.</text>
</comment>
<dbReference type="Pfam" id="PF13911">
    <property type="entry name" value="AhpC-TSA_2"/>
    <property type="match status" value="1"/>
</dbReference>
<dbReference type="PANTHER" id="PTHR28630:SF3">
    <property type="entry name" value="PEROXIREDOXIN-LIKE 2C"/>
    <property type="match status" value="1"/>
</dbReference>
<dbReference type="SUPFAM" id="SSF52833">
    <property type="entry name" value="Thioredoxin-like"/>
    <property type="match status" value="1"/>
</dbReference>
<evidence type="ECO:0000313" key="3">
    <source>
        <dbReference type="Proteomes" id="UP000800235"/>
    </source>
</evidence>
<dbReference type="Gene3D" id="3.40.30.10">
    <property type="entry name" value="Glutaredoxin"/>
    <property type="match status" value="1"/>
</dbReference>
<gene>
    <name evidence="2" type="ORF">EJ08DRAFT_611089</name>
</gene>
<dbReference type="InterPro" id="IPR032801">
    <property type="entry name" value="PXL2A/B/C"/>
</dbReference>
<accession>A0A9P4NSB1</accession>
<evidence type="ECO:0000256" key="1">
    <source>
        <dbReference type="SAM" id="MobiDB-lite"/>
    </source>
</evidence>